<proteinExistence type="predicted"/>
<dbReference type="InterPro" id="IPR036770">
    <property type="entry name" value="Ankyrin_rpt-contain_sf"/>
</dbReference>
<evidence type="ECO:0000256" key="4">
    <source>
        <dbReference type="SAM" id="MobiDB-lite"/>
    </source>
</evidence>
<dbReference type="PANTHER" id="PTHR24126:SF14">
    <property type="entry name" value="ANK_REP_REGION DOMAIN-CONTAINING PROTEIN"/>
    <property type="match status" value="1"/>
</dbReference>
<dbReference type="PANTHER" id="PTHR24126">
    <property type="entry name" value="ANKYRIN REPEAT, PH AND SEC7 DOMAIN CONTAINING PROTEIN SECG-RELATED"/>
    <property type="match status" value="1"/>
</dbReference>
<evidence type="ECO:0000256" key="2">
    <source>
        <dbReference type="ARBA" id="ARBA00023043"/>
    </source>
</evidence>
<feature type="compositionally biased region" description="Acidic residues" evidence="4">
    <location>
        <begin position="458"/>
        <end position="474"/>
    </location>
</feature>
<reference evidence="6" key="1">
    <citation type="journal article" date="2023" name="Mol. Phylogenet. Evol.">
        <title>Genome-scale phylogeny and comparative genomics of the fungal order Sordariales.</title>
        <authorList>
            <person name="Hensen N."/>
            <person name="Bonometti L."/>
            <person name="Westerberg I."/>
            <person name="Brannstrom I.O."/>
            <person name="Guillou S."/>
            <person name="Cros-Aarteil S."/>
            <person name="Calhoun S."/>
            <person name="Haridas S."/>
            <person name="Kuo A."/>
            <person name="Mondo S."/>
            <person name="Pangilinan J."/>
            <person name="Riley R."/>
            <person name="LaButti K."/>
            <person name="Andreopoulos B."/>
            <person name="Lipzen A."/>
            <person name="Chen C."/>
            <person name="Yan M."/>
            <person name="Daum C."/>
            <person name="Ng V."/>
            <person name="Clum A."/>
            <person name="Steindorff A."/>
            <person name="Ohm R.A."/>
            <person name="Martin F."/>
            <person name="Silar P."/>
            <person name="Natvig D.O."/>
            <person name="Lalanne C."/>
            <person name="Gautier V."/>
            <person name="Ament-Velasquez S.L."/>
            <person name="Kruys A."/>
            <person name="Hutchinson M.I."/>
            <person name="Powell A.J."/>
            <person name="Barry K."/>
            <person name="Miller A.N."/>
            <person name="Grigoriev I.V."/>
            <person name="Debuchy R."/>
            <person name="Gladieux P."/>
            <person name="Hiltunen Thoren M."/>
            <person name="Johannesson H."/>
        </authorList>
    </citation>
    <scope>NUCLEOTIDE SEQUENCE</scope>
    <source>
        <strain evidence="6">PSN293</strain>
    </source>
</reference>
<dbReference type="SUPFAM" id="SSF48403">
    <property type="entry name" value="Ankyrin repeat"/>
    <property type="match status" value="1"/>
</dbReference>
<dbReference type="PROSITE" id="PS50088">
    <property type="entry name" value="ANK_REPEAT"/>
    <property type="match status" value="1"/>
</dbReference>
<evidence type="ECO:0000256" key="1">
    <source>
        <dbReference type="ARBA" id="ARBA00022737"/>
    </source>
</evidence>
<evidence type="ECO:0000313" key="6">
    <source>
        <dbReference type="EMBL" id="KAK4212699.1"/>
    </source>
</evidence>
<name>A0AAN6Y561_9PEZI</name>
<evidence type="ECO:0000313" key="7">
    <source>
        <dbReference type="Proteomes" id="UP001301769"/>
    </source>
</evidence>
<dbReference type="SMART" id="SM00256">
    <property type="entry name" value="FBOX"/>
    <property type="match status" value="1"/>
</dbReference>
<dbReference type="AlphaFoldDB" id="A0AAN6Y561"/>
<feature type="repeat" description="ANK" evidence="3">
    <location>
        <begin position="85"/>
        <end position="127"/>
    </location>
</feature>
<dbReference type="Pfam" id="PF00646">
    <property type="entry name" value="F-box"/>
    <property type="match status" value="1"/>
</dbReference>
<dbReference type="PROSITE" id="PS50181">
    <property type="entry name" value="FBOX"/>
    <property type="match status" value="1"/>
</dbReference>
<dbReference type="InterPro" id="IPR036047">
    <property type="entry name" value="F-box-like_dom_sf"/>
</dbReference>
<sequence length="505" mass="56299">MAAASFAALPMELVEEIIGWLPVSGQATVSLVSRRFYSIAMSFMYRNNRRHDGSSALRESVILANIKGIERALEQGLDVNASGEDGRTALHHAVMYRNGCTYGPGSPLERILQLLLDSGANPTAKEASRYQASPFHFACQKENYAAALFFLQKQAAGEIDLKLNADAINRALREVVQPLGHWDTCGVSHEIRDVYVQNIEYLRKNHRELVRQLLGMKGVRVNDHSSVGFCHAAGPGGMLDYNDVTLLHSALIPRRNHFIRVIKPDIEVVRLLLEAGARPNATTRDHSSWTTLNLVVKLVTRGLGPSEKELVDLVDLVELLVAYGARLDTVGGRVRFGAPDRTYPFFHAIYQAFWHCGWTNDFSKLMAIIKAMLDCNGRTRILPKGHMSRAADMLVELCEKDNDEIMVLAAWECRHDGETTALRKAMADAPTPIELLRLLSDYGCESKRLDLSLKNWEDSSEEGESDSDDEDEDKNEERPSKPPRVNEVTGGGQEPKTTRSGRRYG</sequence>
<keyword evidence="2 3" id="KW-0040">ANK repeat</keyword>
<dbReference type="Gene3D" id="1.25.40.20">
    <property type="entry name" value="Ankyrin repeat-containing domain"/>
    <property type="match status" value="2"/>
</dbReference>
<dbReference type="EMBL" id="MU858122">
    <property type="protein sequence ID" value="KAK4212699.1"/>
    <property type="molecule type" value="Genomic_DNA"/>
</dbReference>
<dbReference type="InterPro" id="IPR001810">
    <property type="entry name" value="F-box_dom"/>
</dbReference>
<gene>
    <name evidence="6" type="ORF">QBC37DRAFT_388608</name>
</gene>
<comment type="caution">
    <text evidence="6">The sequence shown here is derived from an EMBL/GenBank/DDBJ whole genome shotgun (WGS) entry which is preliminary data.</text>
</comment>
<keyword evidence="7" id="KW-1185">Reference proteome</keyword>
<dbReference type="SMART" id="SM00248">
    <property type="entry name" value="ANK"/>
    <property type="match status" value="4"/>
</dbReference>
<evidence type="ECO:0000256" key="3">
    <source>
        <dbReference type="PROSITE-ProRule" id="PRU00023"/>
    </source>
</evidence>
<organism evidence="6 7">
    <name type="scientific">Rhypophila decipiens</name>
    <dbReference type="NCBI Taxonomy" id="261697"/>
    <lineage>
        <taxon>Eukaryota</taxon>
        <taxon>Fungi</taxon>
        <taxon>Dikarya</taxon>
        <taxon>Ascomycota</taxon>
        <taxon>Pezizomycotina</taxon>
        <taxon>Sordariomycetes</taxon>
        <taxon>Sordariomycetidae</taxon>
        <taxon>Sordariales</taxon>
        <taxon>Naviculisporaceae</taxon>
        <taxon>Rhypophila</taxon>
    </lineage>
</organism>
<dbReference type="InterPro" id="IPR002110">
    <property type="entry name" value="Ankyrin_rpt"/>
</dbReference>
<evidence type="ECO:0000259" key="5">
    <source>
        <dbReference type="PROSITE" id="PS50181"/>
    </source>
</evidence>
<feature type="region of interest" description="Disordered" evidence="4">
    <location>
        <begin position="454"/>
        <end position="505"/>
    </location>
</feature>
<dbReference type="SUPFAM" id="SSF81383">
    <property type="entry name" value="F-box domain"/>
    <property type="match status" value="1"/>
</dbReference>
<accession>A0AAN6Y561</accession>
<reference evidence="6" key="2">
    <citation type="submission" date="2023-05" db="EMBL/GenBank/DDBJ databases">
        <authorList>
            <consortium name="Lawrence Berkeley National Laboratory"/>
            <person name="Steindorff A."/>
            <person name="Hensen N."/>
            <person name="Bonometti L."/>
            <person name="Westerberg I."/>
            <person name="Brannstrom I.O."/>
            <person name="Guillou S."/>
            <person name="Cros-Aarteil S."/>
            <person name="Calhoun S."/>
            <person name="Haridas S."/>
            <person name="Kuo A."/>
            <person name="Mondo S."/>
            <person name="Pangilinan J."/>
            <person name="Riley R."/>
            <person name="Labutti K."/>
            <person name="Andreopoulos B."/>
            <person name="Lipzen A."/>
            <person name="Chen C."/>
            <person name="Yanf M."/>
            <person name="Daum C."/>
            <person name="Ng V."/>
            <person name="Clum A."/>
            <person name="Ohm R."/>
            <person name="Martin F."/>
            <person name="Silar P."/>
            <person name="Natvig D."/>
            <person name="Lalanne C."/>
            <person name="Gautier V."/>
            <person name="Ament-Velasquez S.L."/>
            <person name="Kruys A."/>
            <person name="Hutchinson M.I."/>
            <person name="Powell A.J."/>
            <person name="Barry K."/>
            <person name="Miller A.N."/>
            <person name="Grigoriev I.V."/>
            <person name="Debuchy R."/>
            <person name="Gladieux P."/>
            <person name="Thoren M.H."/>
            <person name="Johannesson H."/>
        </authorList>
    </citation>
    <scope>NUCLEOTIDE SEQUENCE</scope>
    <source>
        <strain evidence="6">PSN293</strain>
    </source>
</reference>
<dbReference type="Pfam" id="PF00023">
    <property type="entry name" value="Ank"/>
    <property type="match status" value="2"/>
</dbReference>
<feature type="domain" description="F-box" evidence="5">
    <location>
        <begin position="3"/>
        <end position="48"/>
    </location>
</feature>
<keyword evidence="1" id="KW-0677">Repeat</keyword>
<protein>
    <submittedName>
        <fullName evidence="6">Ankyrin repeat-containing domain protein</fullName>
    </submittedName>
</protein>
<dbReference type="Proteomes" id="UP001301769">
    <property type="component" value="Unassembled WGS sequence"/>
</dbReference>